<dbReference type="Proteomes" id="UP000009159">
    <property type="component" value="Chromosome"/>
</dbReference>
<sequence>MPQERELPLPQRRRRGARRAEDLPVRSWLKLGAASAGLGAALLGFALAGPSPMAEADTGTETSVSTGPEKATAEQSGSGEADAPDDAEDEANEDSDELDDADATDDPDDPDDADATDDVDDVDEADDAVGEATDGDRDDEGGEAAAGGADPAADGDVVTDLPALVESPPPTENSGATTESAASAQPATPKRPWRELVAGFIDDWTADTEAWIDSLDASDQTKERLEATFWAVRRTFFNQAPTVDPVQITGVITGPVTGTLGAVDPDGDRVVYRLVRAPGQGSVKVNSDGTFTYTPGSDFDGVDTFRVLAVDVGMHVNVLDWFRPWGTRATPLINQGAVTFDFRYETGAGHWSAERKAALLGAANELVSYLRVNAPVVISYRVDGFDDPTSALLAQAGSSYTSAEPGFWPTLVQNKLISGGDANGSAADGLIQVNFGKKWSLDDTVESDEFDFMMALMHEMLHSFGILFAVRPGETTRRYWSTYASLVVDENGSSPFNSDFSWNTAYDPNLTRKDGGLFFGGTEAVEAYDGALIPLFTSDPWLGTSVGAHLDDMVFIGVDRKMMNASTTPGPGVRVLSAIELGILKDLGYQVVARTPVEDLA</sequence>
<proteinExistence type="predicted"/>
<feature type="region of interest" description="Disordered" evidence="1">
    <location>
        <begin position="1"/>
        <end position="25"/>
    </location>
</feature>
<name>A1THZ6_MYCVP</name>
<dbReference type="Pfam" id="PF17963">
    <property type="entry name" value="Big_9"/>
    <property type="match status" value="1"/>
</dbReference>
<protein>
    <submittedName>
        <fullName evidence="2">Uncharacterized protein</fullName>
    </submittedName>
</protein>
<dbReference type="STRING" id="350058.Mvan_6043"/>
<evidence type="ECO:0000313" key="2">
    <source>
        <dbReference type="EMBL" id="ABM16796.1"/>
    </source>
</evidence>
<dbReference type="KEGG" id="mva:Mvan_6043"/>
<feature type="compositionally biased region" description="Low complexity" evidence="1">
    <location>
        <begin position="146"/>
        <end position="156"/>
    </location>
</feature>
<feature type="region of interest" description="Disordered" evidence="1">
    <location>
        <begin position="50"/>
        <end position="191"/>
    </location>
</feature>
<dbReference type="EMBL" id="CP000511">
    <property type="protein sequence ID" value="ABM16796.1"/>
    <property type="molecule type" value="Genomic_DNA"/>
</dbReference>
<gene>
    <name evidence="2" type="ordered locus">Mvan_6043</name>
</gene>
<evidence type="ECO:0000256" key="1">
    <source>
        <dbReference type="SAM" id="MobiDB-lite"/>
    </source>
</evidence>
<accession>A1THZ6</accession>
<organism evidence="2 3">
    <name type="scientific">Mycolicibacterium vanbaalenii (strain DSM 7251 / JCM 13017 / BCRC 16820 / KCTC 9966 / NRRL B-24157 / PYR-1)</name>
    <name type="common">Mycobacterium vanbaalenii</name>
    <dbReference type="NCBI Taxonomy" id="350058"/>
    <lineage>
        <taxon>Bacteria</taxon>
        <taxon>Bacillati</taxon>
        <taxon>Actinomycetota</taxon>
        <taxon>Actinomycetes</taxon>
        <taxon>Mycobacteriales</taxon>
        <taxon>Mycobacteriaceae</taxon>
        <taxon>Mycolicibacterium</taxon>
    </lineage>
</organism>
<feature type="compositionally biased region" description="Acidic residues" evidence="1">
    <location>
        <begin position="82"/>
        <end position="129"/>
    </location>
</feature>
<reference evidence="2" key="1">
    <citation type="submission" date="2006-12" db="EMBL/GenBank/DDBJ databases">
        <title>Complete sequence of Mycobacterium vanbaalenii PYR-1.</title>
        <authorList>
            <consortium name="US DOE Joint Genome Institute"/>
            <person name="Copeland A."/>
            <person name="Lucas S."/>
            <person name="Lapidus A."/>
            <person name="Barry K."/>
            <person name="Detter J.C."/>
            <person name="Glavina del Rio T."/>
            <person name="Hammon N."/>
            <person name="Israni S."/>
            <person name="Dalin E."/>
            <person name="Tice H."/>
            <person name="Pitluck S."/>
            <person name="Singan V."/>
            <person name="Schmutz J."/>
            <person name="Larimer F."/>
            <person name="Land M."/>
            <person name="Hauser L."/>
            <person name="Kyrpides N."/>
            <person name="Anderson I.J."/>
            <person name="Miller C."/>
            <person name="Richardson P."/>
        </authorList>
    </citation>
    <scope>NUCLEOTIDE SEQUENCE [LARGE SCALE GENOMIC DNA]</scope>
    <source>
        <strain evidence="2">PYR-1</strain>
    </source>
</reference>
<dbReference type="AlphaFoldDB" id="A1THZ6"/>
<evidence type="ECO:0000313" key="3">
    <source>
        <dbReference type="Proteomes" id="UP000009159"/>
    </source>
</evidence>
<dbReference type="HOGENOM" id="CLU_466782_0_0_11"/>
<dbReference type="eggNOG" id="COG2304">
    <property type="taxonomic scope" value="Bacteria"/>
</dbReference>
<keyword evidence="3" id="KW-1185">Reference proteome</keyword>
<feature type="compositionally biased region" description="Polar residues" evidence="1">
    <location>
        <begin position="172"/>
        <end position="186"/>
    </location>
</feature>